<reference evidence="1 2" key="1">
    <citation type="journal article" date="2009" name="Appl. Environ. Microbiol.">
        <title>Three genomes from the phylum Acidobacteria provide insight into the lifestyles of these microorganisms in soils.</title>
        <authorList>
            <person name="Ward N.L."/>
            <person name="Challacombe J.F."/>
            <person name="Janssen P.H."/>
            <person name="Henrissat B."/>
            <person name="Coutinho P.M."/>
            <person name="Wu M."/>
            <person name="Xie G."/>
            <person name="Haft D.H."/>
            <person name="Sait M."/>
            <person name="Badger J."/>
            <person name="Barabote R.D."/>
            <person name="Bradley B."/>
            <person name="Brettin T.S."/>
            <person name="Brinkac L.M."/>
            <person name="Bruce D."/>
            <person name="Creasy T."/>
            <person name="Daugherty S.C."/>
            <person name="Davidsen T.M."/>
            <person name="DeBoy R.T."/>
            <person name="Detter J.C."/>
            <person name="Dodson R.J."/>
            <person name="Durkin A.S."/>
            <person name="Ganapathy A."/>
            <person name="Gwinn-Giglio M."/>
            <person name="Han C.S."/>
            <person name="Khouri H."/>
            <person name="Kiss H."/>
            <person name="Kothari S.P."/>
            <person name="Madupu R."/>
            <person name="Nelson K.E."/>
            <person name="Nelson W.C."/>
            <person name="Paulsen I."/>
            <person name="Penn K."/>
            <person name="Ren Q."/>
            <person name="Rosovitz M.J."/>
            <person name="Selengut J.D."/>
            <person name="Shrivastava S."/>
            <person name="Sullivan S.A."/>
            <person name="Tapia R."/>
            <person name="Thompson L.S."/>
            <person name="Watkins K.L."/>
            <person name="Yang Q."/>
            <person name="Yu C."/>
            <person name="Zafar N."/>
            <person name="Zhou L."/>
            <person name="Kuske C.R."/>
        </authorList>
    </citation>
    <scope>NUCLEOTIDE SEQUENCE [LARGE SCALE GENOMIC DNA]</scope>
    <source>
        <strain evidence="2">ATCC 51196 / DSM 11244 / BCRC 80197 / JCM 7670 / NBRC 15755 / NCIMB 13165 / 161</strain>
    </source>
</reference>
<organism evidence="1 2">
    <name type="scientific">Acidobacterium capsulatum (strain ATCC 51196 / DSM 11244 / BCRC 80197 / JCM 7670 / NBRC 15755 / NCIMB 13165 / 161)</name>
    <dbReference type="NCBI Taxonomy" id="240015"/>
    <lineage>
        <taxon>Bacteria</taxon>
        <taxon>Pseudomonadati</taxon>
        <taxon>Acidobacteriota</taxon>
        <taxon>Terriglobia</taxon>
        <taxon>Terriglobales</taxon>
        <taxon>Acidobacteriaceae</taxon>
        <taxon>Acidobacterium</taxon>
    </lineage>
</organism>
<proteinExistence type="predicted"/>
<dbReference type="STRING" id="240015.ACP_0632"/>
<sequence>MKKKIPEFKSEEEEFAFWSKADSTEFVDWSKAEHKKLPNLKPTLRTISVRLPVAMVEDLKILAHQRDVPYQSLMKIYLADRIDQERKRKRA</sequence>
<dbReference type="InParanoid" id="C1F1N0"/>
<dbReference type="eggNOG" id="COG5304">
    <property type="taxonomic scope" value="Bacteria"/>
</dbReference>
<dbReference type="Pfam" id="PF12441">
    <property type="entry name" value="CopG_antitoxin"/>
    <property type="match status" value="1"/>
</dbReference>
<name>C1F1N0_ACIC5</name>
<dbReference type="AlphaFoldDB" id="C1F1N0"/>
<keyword evidence="2" id="KW-1185">Reference proteome</keyword>
<gene>
    <name evidence="1" type="ordered locus">ACP_0632</name>
</gene>
<dbReference type="InterPro" id="IPR022148">
    <property type="entry name" value="CopG_antitoxin"/>
</dbReference>
<dbReference type="Proteomes" id="UP000002207">
    <property type="component" value="Chromosome"/>
</dbReference>
<evidence type="ECO:0000313" key="1">
    <source>
        <dbReference type="EMBL" id="ACO32728.1"/>
    </source>
</evidence>
<evidence type="ECO:0000313" key="2">
    <source>
        <dbReference type="Proteomes" id="UP000002207"/>
    </source>
</evidence>
<dbReference type="OrthoDB" id="5297245at2"/>
<dbReference type="KEGG" id="aca:ACP_0632"/>
<protein>
    <submittedName>
        <fullName evidence="1">Uncharacterized protein</fullName>
    </submittedName>
</protein>
<dbReference type="EMBL" id="CP001472">
    <property type="protein sequence ID" value="ACO32728.1"/>
    <property type="molecule type" value="Genomic_DNA"/>
</dbReference>
<dbReference type="RefSeq" id="WP_015895816.1">
    <property type="nucleotide sequence ID" value="NC_012483.1"/>
</dbReference>
<dbReference type="HOGENOM" id="CLU_179401_0_0_0"/>
<accession>C1F1N0</accession>